<evidence type="ECO:0000313" key="3">
    <source>
        <dbReference type="Proteomes" id="UP000565745"/>
    </source>
</evidence>
<comment type="caution">
    <text evidence="2">The sequence shown here is derived from an EMBL/GenBank/DDBJ whole genome shotgun (WGS) entry which is preliminary data.</text>
</comment>
<evidence type="ECO:0000256" key="1">
    <source>
        <dbReference type="SAM" id="MobiDB-lite"/>
    </source>
</evidence>
<protein>
    <submittedName>
        <fullName evidence="2">SlyX protein</fullName>
    </submittedName>
</protein>
<name>A0A7W6M9D6_9RHOB</name>
<accession>A0A7W6M9D6</accession>
<dbReference type="Pfam" id="PF04102">
    <property type="entry name" value="SlyX"/>
    <property type="match status" value="1"/>
</dbReference>
<dbReference type="InterPro" id="IPR007236">
    <property type="entry name" value="SlyX"/>
</dbReference>
<organism evidence="2 3">
    <name type="scientific">Sulfitobacter noctilucicola</name>
    <dbReference type="NCBI Taxonomy" id="1342301"/>
    <lineage>
        <taxon>Bacteria</taxon>
        <taxon>Pseudomonadati</taxon>
        <taxon>Pseudomonadota</taxon>
        <taxon>Alphaproteobacteria</taxon>
        <taxon>Rhodobacterales</taxon>
        <taxon>Roseobacteraceae</taxon>
        <taxon>Sulfitobacter</taxon>
    </lineage>
</organism>
<sequence length="64" mass="7186">MENLEEQLAHLVRTVEDLSDIVAKQADEITTLNRRVHMLMQREGEREAAGGGAVVMGDEQPPHY</sequence>
<dbReference type="EMBL" id="JACIFU010000003">
    <property type="protein sequence ID" value="MBB4174851.1"/>
    <property type="molecule type" value="Genomic_DNA"/>
</dbReference>
<dbReference type="OrthoDB" id="285836at2"/>
<dbReference type="AlphaFoldDB" id="A0A7W6M9D6"/>
<feature type="region of interest" description="Disordered" evidence="1">
    <location>
        <begin position="44"/>
        <end position="64"/>
    </location>
</feature>
<dbReference type="Proteomes" id="UP000565745">
    <property type="component" value="Unassembled WGS sequence"/>
</dbReference>
<reference evidence="2 3" key="1">
    <citation type="submission" date="2020-08" db="EMBL/GenBank/DDBJ databases">
        <title>Genomic Encyclopedia of Type Strains, Phase IV (KMG-IV): sequencing the most valuable type-strain genomes for metagenomic binning, comparative biology and taxonomic classification.</title>
        <authorList>
            <person name="Goeker M."/>
        </authorList>
    </citation>
    <scope>NUCLEOTIDE SEQUENCE [LARGE SCALE GENOMIC DNA]</scope>
    <source>
        <strain evidence="2 3">DSM 101015</strain>
    </source>
</reference>
<keyword evidence="3" id="KW-1185">Reference proteome</keyword>
<dbReference type="RefSeq" id="WP_025056041.1">
    <property type="nucleotide sequence ID" value="NZ_JACIFU010000003.1"/>
</dbReference>
<gene>
    <name evidence="2" type="ORF">GGR93_002639</name>
</gene>
<proteinExistence type="predicted"/>
<evidence type="ECO:0000313" key="2">
    <source>
        <dbReference type="EMBL" id="MBB4174851.1"/>
    </source>
</evidence>